<dbReference type="PROSITE" id="PS51764">
    <property type="entry name" value="GH26"/>
    <property type="match status" value="1"/>
</dbReference>
<feature type="domain" description="GH26" evidence="6">
    <location>
        <begin position="60"/>
        <end position="382"/>
    </location>
</feature>
<feature type="active site" description="Nucleophile" evidence="4">
    <location>
        <position position="315"/>
    </location>
</feature>
<evidence type="ECO:0000313" key="7">
    <source>
        <dbReference type="EMBL" id="SCG76857.1"/>
    </source>
</evidence>
<evidence type="ECO:0000256" key="1">
    <source>
        <dbReference type="ARBA" id="ARBA00007754"/>
    </source>
</evidence>
<keyword evidence="3 4" id="KW-0326">Glycosidase</keyword>
<dbReference type="GO" id="GO:0006080">
    <property type="term" value="P:substituted mannan metabolic process"/>
    <property type="evidence" value="ECO:0007669"/>
    <property type="project" value="InterPro"/>
</dbReference>
<dbReference type="InterPro" id="IPR017853">
    <property type="entry name" value="GH"/>
</dbReference>
<keyword evidence="8" id="KW-1185">Reference proteome</keyword>
<reference evidence="8" key="1">
    <citation type="submission" date="2016-06" db="EMBL/GenBank/DDBJ databases">
        <authorList>
            <person name="Varghese N."/>
            <person name="Submissions Spin"/>
        </authorList>
    </citation>
    <scope>NUCLEOTIDE SEQUENCE [LARGE SCALE GENOMIC DNA]</scope>
    <source>
        <strain evidence="8">DSM 43819</strain>
    </source>
</reference>
<dbReference type="SUPFAM" id="SSF51445">
    <property type="entry name" value="(Trans)glycosidases"/>
    <property type="match status" value="1"/>
</dbReference>
<evidence type="ECO:0000256" key="3">
    <source>
        <dbReference type="ARBA" id="ARBA00023295"/>
    </source>
</evidence>
<dbReference type="OrthoDB" id="9816550at2"/>
<evidence type="ECO:0000259" key="6">
    <source>
        <dbReference type="PROSITE" id="PS51764"/>
    </source>
</evidence>
<evidence type="ECO:0000256" key="2">
    <source>
        <dbReference type="ARBA" id="ARBA00022801"/>
    </source>
</evidence>
<gene>
    <name evidence="7" type="ORF">GA0070613_6098</name>
</gene>
<feature type="signal peptide" evidence="5">
    <location>
        <begin position="1"/>
        <end position="24"/>
    </location>
</feature>
<dbReference type="Proteomes" id="UP000198221">
    <property type="component" value="Chromosome I"/>
</dbReference>
<organism evidence="7 8">
    <name type="scientific">Micromonospora inositola</name>
    <dbReference type="NCBI Taxonomy" id="47865"/>
    <lineage>
        <taxon>Bacteria</taxon>
        <taxon>Bacillati</taxon>
        <taxon>Actinomycetota</taxon>
        <taxon>Actinomycetes</taxon>
        <taxon>Micromonosporales</taxon>
        <taxon>Micromonosporaceae</taxon>
        <taxon>Micromonospora</taxon>
    </lineage>
</organism>
<dbReference type="InterPro" id="IPR000805">
    <property type="entry name" value="Glyco_hydro_26"/>
</dbReference>
<dbReference type="Gene3D" id="3.20.20.80">
    <property type="entry name" value="Glycosidases"/>
    <property type="match status" value="1"/>
</dbReference>
<protein>
    <submittedName>
        <fullName evidence="7">Glycosyl hydrolase family 26</fullName>
    </submittedName>
</protein>
<dbReference type="GO" id="GO:0016985">
    <property type="term" value="F:mannan endo-1,4-beta-mannosidase activity"/>
    <property type="evidence" value="ECO:0007669"/>
    <property type="project" value="InterPro"/>
</dbReference>
<name>A0A1C5K265_9ACTN</name>
<sequence>MVGLTVPRVMMMLTGALLLTYAFAIAPATTFGDGDGVRSDRLAKAEPGTVVTVEAHAAATAAPATPPRTAPELFPPGGKTFIGVATLEGPYDFTAVNKFTTAAKRQPQVMLFSSGWATGKFDRALFDQISGRGMLPMLAWEPWDYLLDEAARKKRYAARKIDKMRSNQPSYRLSHIARGDFDSYLLSWAEGIKSLGYPVAIRFAHEMNGNWYPWCEMVNGNRPGDYVKAWRHVHDLFRAAGATNVTWVWSPNARWAGSTQNLRPLYPGDEYVDWVGLSGYYSTGSTTKYRSFEEIFNDTIKEIRGFTSKPLVITETGASDAVGRKAEWIRETFRVLPRHKDIIGLIWFEVNKELDWRIVSSPAVAKTFAQAVAAPRYQLTWSPGMLPRTALDD</sequence>
<dbReference type="PANTHER" id="PTHR40079:SF4">
    <property type="entry name" value="GH26 DOMAIN-CONTAINING PROTEIN-RELATED"/>
    <property type="match status" value="1"/>
</dbReference>
<keyword evidence="5" id="KW-0732">Signal</keyword>
<dbReference type="EMBL" id="LT607754">
    <property type="protein sequence ID" value="SCG76857.1"/>
    <property type="molecule type" value="Genomic_DNA"/>
</dbReference>
<dbReference type="PANTHER" id="PTHR40079">
    <property type="entry name" value="MANNAN ENDO-1,4-BETA-MANNOSIDASE E-RELATED"/>
    <property type="match status" value="1"/>
</dbReference>
<dbReference type="InterPro" id="IPR022790">
    <property type="entry name" value="GH26_dom"/>
</dbReference>
<accession>A0A1C5K265</accession>
<proteinExistence type="inferred from homology"/>
<evidence type="ECO:0000256" key="5">
    <source>
        <dbReference type="SAM" id="SignalP"/>
    </source>
</evidence>
<comment type="similarity">
    <text evidence="1 4">Belongs to the glycosyl hydrolase 26 family.</text>
</comment>
<feature type="active site" description="Proton donor" evidence="4">
    <location>
        <position position="206"/>
    </location>
</feature>
<evidence type="ECO:0000313" key="8">
    <source>
        <dbReference type="Proteomes" id="UP000198221"/>
    </source>
</evidence>
<dbReference type="Pfam" id="PF02156">
    <property type="entry name" value="Glyco_hydro_26"/>
    <property type="match status" value="1"/>
</dbReference>
<keyword evidence="2 4" id="KW-0378">Hydrolase</keyword>
<feature type="chain" id="PRO_5008720176" evidence="5">
    <location>
        <begin position="25"/>
        <end position="393"/>
    </location>
</feature>
<evidence type="ECO:0000256" key="4">
    <source>
        <dbReference type="PROSITE-ProRule" id="PRU01100"/>
    </source>
</evidence>
<dbReference type="AlphaFoldDB" id="A0A1C5K265"/>